<evidence type="ECO:0000313" key="3">
    <source>
        <dbReference type="Proteomes" id="UP000266385"/>
    </source>
</evidence>
<dbReference type="EMBL" id="QWFX01000013">
    <property type="protein sequence ID" value="RIJ28581.1"/>
    <property type="molecule type" value="Genomic_DNA"/>
</dbReference>
<dbReference type="CDD" id="cd00531">
    <property type="entry name" value="NTF2_like"/>
    <property type="match status" value="1"/>
</dbReference>
<sequence length="125" mass="14192">MSEANNIETIKAFIEAWTRLDADEIVSFFTDDGVYHNMPIEPVQGKDALKVFIQRFIADWTSTEWDLLNIAASGNIVMAERLDRTMVGETKVDLPCCGVFEMSNGKIAVWRDYFDMATYTRPLTG</sequence>
<organism evidence="2 3">
    <name type="scientific">Henriciella mobilis</name>
    <dbReference type="NCBI Taxonomy" id="2305467"/>
    <lineage>
        <taxon>Bacteria</taxon>
        <taxon>Pseudomonadati</taxon>
        <taxon>Pseudomonadota</taxon>
        <taxon>Alphaproteobacteria</taxon>
        <taxon>Hyphomonadales</taxon>
        <taxon>Hyphomonadaceae</taxon>
        <taxon>Henriciella</taxon>
    </lineage>
</organism>
<evidence type="ECO:0000259" key="1">
    <source>
        <dbReference type="Pfam" id="PF07858"/>
    </source>
</evidence>
<comment type="caution">
    <text evidence="2">The sequence shown here is derived from an EMBL/GenBank/DDBJ whole genome shotgun (WGS) entry which is preliminary data.</text>
</comment>
<keyword evidence="3" id="KW-1185">Reference proteome</keyword>
<protein>
    <submittedName>
        <fullName evidence="2">Limonene-1,2-epoxide hydrolase</fullName>
    </submittedName>
</protein>
<reference evidence="2 3" key="1">
    <citation type="submission" date="2018-08" db="EMBL/GenBank/DDBJ databases">
        <title>Henriciella mobilis sp. nov., isolated from seawater.</title>
        <authorList>
            <person name="Cheng H."/>
            <person name="Wu Y.-H."/>
            <person name="Xu X.-W."/>
            <person name="Guo L.-L."/>
        </authorList>
    </citation>
    <scope>NUCLEOTIDE SEQUENCE [LARGE SCALE GENOMIC DNA]</scope>
    <source>
        <strain evidence="2 3">JN25</strain>
    </source>
</reference>
<dbReference type="AlphaFoldDB" id="A0A399RDL9"/>
<proteinExistence type="predicted"/>
<gene>
    <name evidence="2" type="ORF">D1223_14520</name>
</gene>
<keyword evidence="2" id="KW-0378">Hydrolase</keyword>
<evidence type="ECO:0000313" key="2">
    <source>
        <dbReference type="EMBL" id="RIJ28581.1"/>
    </source>
</evidence>
<name>A0A399RDL9_9PROT</name>
<dbReference type="InterPro" id="IPR013100">
    <property type="entry name" value="LEH"/>
</dbReference>
<dbReference type="OrthoDB" id="9781757at2"/>
<dbReference type="Proteomes" id="UP000266385">
    <property type="component" value="Unassembled WGS sequence"/>
</dbReference>
<dbReference type="Pfam" id="PF07858">
    <property type="entry name" value="LEH"/>
    <property type="match status" value="1"/>
</dbReference>
<dbReference type="GO" id="GO:0016787">
    <property type="term" value="F:hydrolase activity"/>
    <property type="evidence" value="ECO:0007669"/>
    <property type="project" value="UniProtKB-KW"/>
</dbReference>
<dbReference type="InterPro" id="IPR032710">
    <property type="entry name" value="NTF2-like_dom_sf"/>
</dbReference>
<dbReference type="SUPFAM" id="SSF54427">
    <property type="entry name" value="NTF2-like"/>
    <property type="match status" value="1"/>
</dbReference>
<accession>A0A399RDL9</accession>
<feature type="domain" description="Limonene-1,2-epoxide hydrolase" evidence="1">
    <location>
        <begin position="5"/>
        <end position="118"/>
    </location>
</feature>
<dbReference type="Gene3D" id="3.10.450.50">
    <property type="match status" value="1"/>
</dbReference>
<dbReference type="RefSeq" id="WP_119377116.1">
    <property type="nucleotide sequence ID" value="NZ_QWFX01000013.1"/>
</dbReference>